<evidence type="ECO:0000313" key="5">
    <source>
        <dbReference type="EMBL" id="KAJ4833673.1"/>
    </source>
</evidence>
<evidence type="ECO:0000259" key="4">
    <source>
        <dbReference type="Pfam" id="PF18052"/>
    </source>
</evidence>
<dbReference type="PANTHER" id="PTHR19338:SF73">
    <property type="entry name" value="DISEASE RESISTANCE PROTEIN RGA2-LIKE"/>
    <property type="match status" value="1"/>
</dbReference>
<dbReference type="GO" id="GO:0006952">
    <property type="term" value="P:defense response"/>
    <property type="evidence" value="ECO:0007669"/>
    <property type="project" value="UniProtKB-KW"/>
</dbReference>
<dbReference type="AlphaFoldDB" id="A0A9Q0FLI2"/>
<reference evidence="5" key="2">
    <citation type="journal article" date="2023" name="Plants (Basel)">
        <title>Annotation of the Turnera subulata (Passifloraceae) Draft Genome Reveals the S-Locus Evolved after the Divergence of Turneroideae from Passifloroideae in a Stepwise Manner.</title>
        <authorList>
            <person name="Henning P.M."/>
            <person name="Roalson E.H."/>
            <person name="Mir W."/>
            <person name="McCubbin A.G."/>
            <person name="Shore J.S."/>
        </authorList>
    </citation>
    <scope>NUCLEOTIDE SEQUENCE</scope>
    <source>
        <strain evidence="5">F60SS</strain>
    </source>
</reference>
<keyword evidence="3" id="KW-0611">Plant defense</keyword>
<evidence type="ECO:0000313" key="6">
    <source>
        <dbReference type="Proteomes" id="UP001141552"/>
    </source>
</evidence>
<dbReference type="Proteomes" id="UP001141552">
    <property type="component" value="Unassembled WGS sequence"/>
</dbReference>
<dbReference type="Gene3D" id="1.20.5.4130">
    <property type="match status" value="1"/>
</dbReference>
<dbReference type="InterPro" id="IPR041118">
    <property type="entry name" value="Rx_N"/>
</dbReference>
<evidence type="ECO:0000256" key="2">
    <source>
        <dbReference type="ARBA" id="ARBA00022741"/>
    </source>
</evidence>
<dbReference type="PANTHER" id="PTHR19338">
    <property type="entry name" value="TRANSLOCASE OF INNER MITOCHONDRIAL MEMBRANE 13 HOMOLOG"/>
    <property type="match status" value="1"/>
</dbReference>
<evidence type="ECO:0000256" key="3">
    <source>
        <dbReference type="ARBA" id="ARBA00022821"/>
    </source>
</evidence>
<dbReference type="Pfam" id="PF18052">
    <property type="entry name" value="Rx_N"/>
    <property type="match status" value="1"/>
</dbReference>
<accession>A0A9Q0FLI2</accession>
<dbReference type="GO" id="GO:0000166">
    <property type="term" value="F:nucleotide binding"/>
    <property type="evidence" value="ECO:0007669"/>
    <property type="project" value="UniProtKB-KW"/>
</dbReference>
<keyword evidence="1" id="KW-0677">Repeat</keyword>
<dbReference type="EMBL" id="JAKUCV010004893">
    <property type="protein sequence ID" value="KAJ4833673.1"/>
    <property type="molecule type" value="Genomic_DNA"/>
</dbReference>
<proteinExistence type="predicted"/>
<gene>
    <name evidence="5" type="ORF">Tsubulata_022891</name>
</gene>
<keyword evidence="2" id="KW-0547">Nucleotide-binding</keyword>
<dbReference type="InterPro" id="IPR038005">
    <property type="entry name" value="RX-like_CC"/>
</dbReference>
<reference evidence="5" key="1">
    <citation type="submission" date="2022-02" db="EMBL/GenBank/DDBJ databases">
        <authorList>
            <person name="Henning P.M."/>
            <person name="McCubbin A.G."/>
            <person name="Shore J.S."/>
        </authorList>
    </citation>
    <scope>NUCLEOTIDE SEQUENCE</scope>
    <source>
        <strain evidence="5">F60SS</strain>
        <tissue evidence="5">Leaves</tissue>
    </source>
</reference>
<name>A0A9Q0FLI2_9ROSI</name>
<comment type="caution">
    <text evidence="5">The sequence shown here is derived from an EMBL/GenBank/DDBJ whole genome shotgun (WGS) entry which is preliminary data.</text>
</comment>
<protein>
    <recommendedName>
        <fullName evidence="4">Disease resistance N-terminal domain-containing protein</fullName>
    </recommendedName>
</protein>
<evidence type="ECO:0000256" key="1">
    <source>
        <dbReference type="ARBA" id="ARBA00022737"/>
    </source>
</evidence>
<organism evidence="5 6">
    <name type="scientific">Turnera subulata</name>
    <dbReference type="NCBI Taxonomy" id="218843"/>
    <lineage>
        <taxon>Eukaryota</taxon>
        <taxon>Viridiplantae</taxon>
        <taxon>Streptophyta</taxon>
        <taxon>Embryophyta</taxon>
        <taxon>Tracheophyta</taxon>
        <taxon>Spermatophyta</taxon>
        <taxon>Magnoliopsida</taxon>
        <taxon>eudicotyledons</taxon>
        <taxon>Gunneridae</taxon>
        <taxon>Pentapetalae</taxon>
        <taxon>rosids</taxon>
        <taxon>fabids</taxon>
        <taxon>Malpighiales</taxon>
        <taxon>Passifloraceae</taxon>
        <taxon>Turnera</taxon>
    </lineage>
</organism>
<dbReference type="OrthoDB" id="1933539at2759"/>
<keyword evidence="6" id="KW-1185">Reference proteome</keyword>
<feature type="domain" description="Disease resistance N-terminal" evidence="4">
    <location>
        <begin position="10"/>
        <end position="95"/>
    </location>
</feature>
<sequence length="156" mass="17580">MAETVLAFALEETLKKVGLLAVEGIHLAWGFKAKLQKLNKSLESIRALLRDAEDKQAEKPIVKDWLQKLREVAYEADDVLDEFGYEVLRQKVETTPTEKVHNFFSASNPIAFRLHMALKINKINTELAEIKNDAVGFGRRSKNCLNPPASSTICKL</sequence>
<dbReference type="CDD" id="cd14798">
    <property type="entry name" value="RX-CC_like"/>
    <property type="match status" value="1"/>
</dbReference>